<proteinExistence type="predicted"/>
<evidence type="ECO:0000313" key="3">
    <source>
        <dbReference type="EMBL" id="OWZ83426.1"/>
    </source>
</evidence>
<protein>
    <submittedName>
        <fullName evidence="3">Sporulation integral membrane protein YlbJ</fullName>
    </submittedName>
</protein>
<sequence length="406" mass="45599">MSFREKLLMILPHIILIPIFIIIISQPEAMFRGTKNGLSTWWNIILPALLPFFITSDFLMRLGIIHFGGTLLEPVMRPLFNVPGCGAFALILGMTSGAPINGAVTSDLRNLDLVTKKEGERLIAFSSNSSLLFMLSAIPVGMLNQPELGILIASTHIFTNILLGIILGFWSKRNVSRSDFTTNSIGLKKLITKAIEITKSYLRKNKIGFRQMSKEIIANSMTKVLTIGGYIVIFSILIELLIKLEVLTFLSSKLLYLIPVSNIELISSLIAGLFETTVGTKLAVDSGESLQYILTIIVFILGWGGFSIHAQMMTVISDCDLNLKLFIFTRFFQGVISSMLIYFLSSTYLESQVFTVEFAVLHVNLFWVIKRLFLKTFFLLLMLTFVSFVIVLFSSIKSFIRKEFIR</sequence>
<organism evidence="3 4">
    <name type="scientific">Natranaerobius trueperi</name>
    <dbReference type="NCBI Taxonomy" id="759412"/>
    <lineage>
        <taxon>Bacteria</taxon>
        <taxon>Bacillati</taxon>
        <taxon>Bacillota</taxon>
        <taxon>Clostridia</taxon>
        <taxon>Natranaerobiales</taxon>
        <taxon>Natranaerobiaceae</taxon>
        <taxon>Natranaerobius</taxon>
    </lineage>
</organism>
<keyword evidence="1" id="KW-0812">Transmembrane</keyword>
<evidence type="ECO:0000313" key="4">
    <source>
        <dbReference type="Proteomes" id="UP000214588"/>
    </source>
</evidence>
<feature type="transmembrane region" description="Helical" evidence="1">
    <location>
        <begin position="7"/>
        <end position="24"/>
    </location>
</feature>
<dbReference type="EMBL" id="NIQC01000018">
    <property type="protein sequence ID" value="OWZ83426.1"/>
    <property type="molecule type" value="Genomic_DNA"/>
</dbReference>
<dbReference type="Pfam" id="PF07670">
    <property type="entry name" value="Gate"/>
    <property type="match status" value="1"/>
</dbReference>
<comment type="caution">
    <text evidence="3">The sequence shown here is derived from an EMBL/GenBank/DDBJ whole genome shotgun (WGS) entry which is preliminary data.</text>
</comment>
<feature type="transmembrane region" description="Helical" evidence="1">
    <location>
        <begin position="150"/>
        <end position="170"/>
    </location>
</feature>
<dbReference type="Proteomes" id="UP000214588">
    <property type="component" value="Unassembled WGS sequence"/>
</dbReference>
<gene>
    <name evidence="3" type="ORF">CDO51_08525</name>
</gene>
<feature type="transmembrane region" description="Helical" evidence="1">
    <location>
        <begin position="321"/>
        <end position="345"/>
    </location>
</feature>
<dbReference type="InterPro" id="IPR011642">
    <property type="entry name" value="Gate_dom"/>
</dbReference>
<evidence type="ECO:0000256" key="1">
    <source>
        <dbReference type="SAM" id="Phobius"/>
    </source>
</evidence>
<reference evidence="3 4" key="1">
    <citation type="submission" date="2017-06" db="EMBL/GenBank/DDBJ databases">
        <title>Draft Genome Sequence of Natranaerobius trueperi halophilic, alkalithermophilic bacteria from soda lakes.</title>
        <authorList>
            <person name="Zhao B."/>
        </authorList>
    </citation>
    <scope>NUCLEOTIDE SEQUENCE [LARGE SCALE GENOMIC DNA]</scope>
    <source>
        <strain evidence="3 4">DSM 18760</strain>
    </source>
</reference>
<dbReference type="RefSeq" id="WP_089023856.1">
    <property type="nucleotide sequence ID" value="NZ_NIQC01000018.1"/>
</dbReference>
<feature type="transmembrane region" description="Helical" evidence="1">
    <location>
        <begin position="79"/>
        <end position="102"/>
    </location>
</feature>
<feature type="transmembrane region" description="Helical" evidence="1">
    <location>
        <begin position="376"/>
        <end position="396"/>
    </location>
</feature>
<keyword evidence="1" id="KW-0472">Membrane</keyword>
<dbReference type="AlphaFoldDB" id="A0A226BWP9"/>
<evidence type="ECO:0000259" key="2">
    <source>
        <dbReference type="Pfam" id="PF07670"/>
    </source>
</evidence>
<keyword evidence="1" id="KW-1133">Transmembrane helix</keyword>
<dbReference type="OrthoDB" id="1645614at2"/>
<feature type="transmembrane region" description="Helical" evidence="1">
    <location>
        <begin position="224"/>
        <end position="242"/>
    </location>
</feature>
<feature type="domain" description="Nucleoside transporter/FeoB GTPase Gate" evidence="2">
    <location>
        <begin position="45"/>
        <end position="116"/>
    </location>
</feature>
<accession>A0A226BWP9</accession>
<name>A0A226BWP9_9FIRM</name>
<keyword evidence="4" id="KW-1185">Reference proteome</keyword>
<feature type="transmembrane region" description="Helical" evidence="1">
    <location>
        <begin position="289"/>
        <end position="309"/>
    </location>
</feature>
<feature type="transmembrane region" description="Helical" evidence="1">
    <location>
        <begin position="44"/>
        <end position="67"/>
    </location>
</feature>